<sequence length="153" mass="16088">MIDRGLQLMTRNPVEASVVLALGMALTLMLCSGCGGSVGEITGRVTLDGRPLDGAMITFKPVGNPEAKEFSTEVNRGSFTIASGRIAPGDYYVMLESQQPGAGAMIEGVQRGEGIPPPSAFVPKIYEKKGALRAKISANGENYLTFQLTSGGY</sequence>
<gene>
    <name evidence="1" type="ORF">C5Y96_06900</name>
</gene>
<comment type="caution">
    <text evidence="1">The sequence shown here is derived from an EMBL/GenBank/DDBJ whole genome shotgun (WGS) entry which is preliminary data.</text>
</comment>
<evidence type="ECO:0000313" key="1">
    <source>
        <dbReference type="EMBL" id="PQO36885.1"/>
    </source>
</evidence>
<dbReference type="AlphaFoldDB" id="A0A2S8FXI8"/>
<dbReference type="EMBL" id="PUIA01000017">
    <property type="protein sequence ID" value="PQO36885.1"/>
    <property type="molecule type" value="Genomic_DNA"/>
</dbReference>
<accession>A0A2S8FXI8</accession>
<proteinExistence type="predicted"/>
<dbReference type="OrthoDB" id="289368at2"/>
<reference evidence="1 2" key="1">
    <citation type="submission" date="2018-02" db="EMBL/GenBank/DDBJ databases">
        <title>Comparative genomes isolates from brazilian mangrove.</title>
        <authorList>
            <person name="Araujo J.E."/>
            <person name="Taketani R.G."/>
            <person name="Silva M.C.P."/>
            <person name="Loureco M.V."/>
            <person name="Andreote F.D."/>
        </authorList>
    </citation>
    <scope>NUCLEOTIDE SEQUENCE [LARGE SCALE GENOMIC DNA]</scope>
    <source>
        <strain evidence="1 2">HEX-2 MGV</strain>
    </source>
</reference>
<name>A0A2S8FXI8_9BACT</name>
<protein>
    <recommendedName>
        <fullName evidence="3">Carboxypeptidase regulatory-like domain-containing protein</fullName>
    </recommendedName>
</protein>
<evidence type="ECO:0000313" key="2">
    <source>
        <dbReference type="Proteomes" id="UP000240009"/>
    </source>
</evidence>
<dbReference type="Proteomes" id="UP000240009">
    <property type="component" value="Unassembled WGS sequence"/>
</dbReference>
<organism evidence="1 2">
    <name type="scientific">Blastopirellula marina</name>
    <dbReference type="NCBI Taxonomy" id="124"/>
    <lineage>
        <taxon>Bacteria</taxon>
        <taxon>Pseudomonadati</taxon>
        <taxon>Planctomycetota</taxon>
        <taxon>Planctomycetia</taxon>
        <taxon>Pirellulales</taxon>
        <taxon>Pirellulaceae</taxon>
        <taxon>Blastopirellula</taxon>
    </lineage>
</organism>
<evidence type="ECO:0008006" key="3">
    <source>
        <dbReference type="Google" id="ProtNLM"/>
    </source>
</evidence>
<dbReference type="RefSeq" id="WP_105351292.1">
    <property type="nucleotide sequence ID" value="NZ_PUIA01000017.1"/>
</dbReference>